<evidence type="ECO:0000313" key="1">
    <source>
        <dbReference type="EMBL" id="GGW41880.1"/>
    </source>
</evidence>
<protein>
    <submittedName>
        <fullName evidence="1">Uncharacterized protein</fullName>
    </submittedName>
</protein>
<dbReference type="SUPFAM" id="SSF48208">
    <property type="entry name" value="Six-hairpin glycosidases"/>
    <property type="match status" value="1"/>
</dbReference>
<name>A0A918MP75_9FLAO</name>
<dbReference type="Gene3D" id="1.50.10.100">
    <property type="entry name" value="Chondroitin AC/alginate lyase"/>
    <property type="match status" value="1"/>
</dbReference>
<dbReference type="Proteomes" id="UP000634668">
    <property type="component" value="Unassembled WGS sequence"/>
</dbReference>
<organism evidence="1 2">
    <name type="scientific">Arenibacter certesii</name>
    <dbReference type="NCBI Taxonomy" id="228955"/>
    <lineage>
        <taxon>Bacteria</taxon>
        <taxon>Pseudomonadati</taxon>
        <taxon>Bacteroidota</taxon>
        <taxon>Flavobacteriia</taxon>
        <taxon>Flavobacteriales</taxon>
        <taxon>Flavobacteriaceae</taxon>
        <taxon>Arenibacter</taxon>
    </lineage>
</organism>
<dbReference type="InterPro" id="IPR008928">
    <property type="entry name" value="6-hairpin_glycosidase_sf"/>
</dbReference>
<dbReference type="InterPro" id="IPR008929">
    <property type="entry name" value="Chondroitin_lyas"/>
</dbReference>
<dbReference type="EMBL" id="BMWP01000021">
    <property type="protein sequence ID" value="GGW41880.1"/>
    <property type="molecule type" value="Genomic_DNA"/>
</dbReference>
<reference evidence="1" key="1">
    <citation type="journal article" date="2014" name="Int. J. Syst. Evol. Microbiol.">
        <title>Complete genome sequence of Corynebacterium casei LMG S-19264T (=DSM 44701T), isolated from a smear-ripened cheese.</title>
        <authorList>
            <consortium name="US DOE Joint Genome Institute (JGI-PGF)"/>
            <person name="Walter F."/>
            <person name="Albersmeier A."/>
            <person name="Kalinowski J."/>
            <person name="Ruckert C."/>
        </authorList>
    </citation>
    <scope>NUCLEOTIDE SEQUENCE</scope>
    <source>
        <strain evidence="1">KCTC 12113</strain>
    </source>
</reference>
<keyword evidence="2" id="KW-1185">Reference proteome</keyword>
<accession>A0A918MP75</accession>
<sequence length="546" mass="63721">MKHFCYLTVLILIWLQWGCKQEQFKPEDFSHAIENGEKANEGYRRSLNLTKAWLEHVDPESGLIPTTLVDGRKDFWEVENSAADNYPFMVLAAYLLDDSLYQGEMLDILHKEKELTSRVRTLPDTYQFSTKKFKREEPDMNWILFGSAEYIKDGLLPLLEFIGDSPWNSRMMEMLNDLPYVYNVLKEIELDDKQGGQGHYLAASEEVNGEMLQILSRVYWMTGDKKYLDWAVKIADYYLGGEHDLTQSEYLRLRDHGCEVIGGLSELYVTLNYVNPELKKKYQNNLHKLLDRVLEVGRNEDGMFFNAINAKTGVVKDSMIVDNWGYLLNAHYSVYLIDGKEEYRNAYFEAIKHLNSKYRNFKWEGTSVDGYADAIESAINLYNREPDASLKEWMDSEIKVMWDMQKNNGIVSGVYPDGNFTRTSIMYSLWKTKGIHCSPWREDLKFGAEVNGEDLMIAIKADRPWKGKLTFDRQRHKEILHLPIDYPRINQFPEWFIADREKKYVLVSSNQNLNGQYSGDELIEGITINLEDDRPVFIKIRLDSEN</sequence>
<dbReference type="GO" id="GO:0005975">
    <property type="term" value="P:carbohydrate metabolic process"/>
    <property type="evidence" value="ECO:0007669"/>
    <property type="project" value="InterPro"/>
</dbReference>
<comment type="caution">
    <text evidence="1">The sequence shown here is derived from an EMBL/GenBank/DDBJ whole genome shotgun (WGS) entry which is preliminary data.</text>
</comment>
<dbReference type="AlphaFoldDB" id="A0A918MP75"/>
<gene>
    <name evidence="1" type="ORF">GCM10007383_28140</name>
</gene>
<proteinExistence type="predicted"/>
<reference evidence="1" key="2">
    <citation type="submission" date="2020-09" db="EMBL/GenBank/DDBJ databases">
        <authorList>
            <person name="Sun Q."/>
            <person name="Kim S."/>
        </authorList>
    </citation>
    <scope>NUCLEOTIDE SEQUENCE</scope>
    <source>
        <strain evidence="1">KCTC 12113</strain>
    </source>
</reference>
<evidence type="ECO:0000313" key="2">
    <source>
        <dbReference type="Proteomes" id="UP000634668"/>
    </source>
</evidence>
<dbReference type="RefSeq" id="WP_051315677.1">
    <property type="nucleotide sequence ID" value="NZ_BMWP01000021.1"/>
</dbReference>